<sequence length="188" mass="21114">MKSGSIDDLLGWLATRGVVDVVVPGYVDRTLHEDKPFFNAQNSSLYLDTDEGLLCIADRKTHGQLHLSVTDSLTDARTEIEAVLNHDDGEEFLPLSLEWQFLADGRDFNTLTRARYVLGPYSRPDEAVIDSLELVFDDCCCLFIEPTWDGLVTGSHGSYEHWTKYVQGPAMDQRREVEWRLSGSVSGS</sequence>
<proteinExistence type="predicted"/>
<evidence type="ECO:0000313" key="1">
    <source>
        <dbReference type="EMBL" id="GAA2001764.1"/>
    </source>
</evidence>
<organism evidence="1 2">
    <name type="scientific">Nocardiopsis rhodophaea</name>
    <dbReference type="NCBI Taxonomy" id="280238"/>
    <lineage>
        <taxon>Bacteria</taxon>
        <taxon>Bacillati</taxon>
        <taxon>Actinomycetota</taxon>
        <taxon>Actinomycetes</taxon>
        <taxon>Streptosporangiales</taxon>
        <taxon>Nocardiopsidaceae</taxon>
        <taxon>Nocardiopsis</taxon>
    </lineage>
</organism>
<protein>
    <recommendedName>
        <fullName evidence="3">DUF3885 domain-containing protein</fullName>
    </recommendedName>
</protein>
<dbReference type="Proteomes" id="UP001501585">
    <property type="component" value="Unassembled WGS sequence"/>
</dbReference>
<dbReference type="RefSeq" id="WP_344163143.1">
    <property type="nucleotide sequence ID" value="NZ_BAAAPC010000012.1"/>
</dbReference>
<evidence type="ECO:0000313" key="2">
    <source>
        <dbReference type="Proteomes" id="UP001501585"/>
    </source>
</evidence>
<gene>
    <name evidence="1" type="ORF">GCM10009799_31210</name>
</gene>
<name>A0ABN2T9F2_9ACTN</name>
<evidence type="ECO:0008006" key="3">
    <source>
        <dbReference type="Google" id="ProtNLM"/>
    </source>
</evidence>
<reference evidence="1 2" key="1">
    <citation type="journal article" date="2019" name="Int. J. Syst. Evol. Microbiol.">
        <title>The Global Catalogue of Microorganisms (GCM) 10K type strain sequencing project: providing services to taxonomists for standard genome sequencing and annotation.</title>
        <authorList>
            <consortium name="The Broad Institute Genomics Platform"/>
            <consortium name="The Broad Institute Genome Sequencing Center for Infectious Disease"/>
            <person name="Wu L."/>
            <person name="Ma J."/>
        </authorList>
    </citation>
    <scope>NUCLEOTIDE SEQUENCE [LARGE SCALE GENOMIC DNA]</scope>
    <source>
        <strain evidence="1 2">JCM 15313</strain>
    </source>
</reference>
<accession>A0ABN2T9F2</accession>
<dbReference type="EMBL" id="BAAAPC010000012">
    <property type="protein sequence ID" value="GAA2001764.1"/>
    <property type="molecule type" value="Genomic_DNA"/>
</dbReference>
<comment type="caution">
    <text evidence="1">The sequence shown here is derived from an EMBL/GenBank/DDBJ whole genome shotgun (WGS) entry which is preliminary data.</text>
</comment>
<keyword evidence="2" id="KW-1185">Reference proteome</keyword>